<feature type="region of interest" description="Disordered" evidence="1">
    <location>
        <begin position="169"/>
        <end position="209"/>
    </location>
</feature>
<proteinExistence type="predicted"/>
<reference evidence="3 4" key="1">
    <citation type="submission" date="2020-08" db="EMBL/GenBank/DDBJ databases">
        <title>A Genomic Blueprint of the Chicken Gut Microbiome.</title>
        <authorList>
            <person name="Gilroy R."/>
            <person name="Ravi A."/>
            <person name="Getino M."/>
            <person name="Pursley I."/>
            <person name="Horton D.L."/>
            <person name="Alikhan N.-F."/>
            <person name="Baker D."/>
            <person name="Gharbi K."/>
            <person name="Hall N."/>
            <person name="Watson M."/>
            <person name="Adriaenssens E.M."/>
            <person name="Foster-Nyarko E."/>
            <person name="Jarju S."/>
            <person name="Secka A."/>
            <person name="Antonio M."/>
            <person name="Oren A."/>
            <person name="Chaudhuri R."/>
            <person name="La Ragione R.M."/>
            <person name="Hildebrand F."/>
            <person name="Pallen M.J."/>
        </authorList>
    </citation>
    <scope>NUCLEOTIDE SEQUENCE [LARGE SCALE GENOMIC DNA]</scope>
    <source>
        <strain evidence="3 4">Sa2CUA8</strain>
    </source>
</reference>
<accession>A0ABR8UZR6</accession>
<dbReference type="Pfam" id="PF00583">
    <property type="entry name" value="Acetyltransf_1"/>
    <property type="match status" value="1"/>
</dbReference>
<dbReference type="Gene3D" id="3.40.630.30">
    <property type="match status" value="1"/>
</dbReference>
<sequence length="209" mass="22575">MKVITTTLQMLQAPDRPPRAIPDGVRLERTVGVRPEYARFLYGLVGGPWTWTDRLGWTREQWVAELQVPGTEFWILYGDDGPWGYVQLQPVVAEDGTHVEVRYFGLAEQAIGRGLGGVLLEHGVAAAWSLPRRFDLPRVARVWVHTCSLDGPAALANYEARGFVVCGTEETDEDVPSQPLGSWASTGGPVAGAEPAVGGRSAVGAQPAA</sequence>
<dbReference type="InterPro" id="IPR000182">
    <property type="entry name" value="GNAT_dom"/>
</dbReference>
<dbReference type="PROSITE" id="PS51186">
    <property type="entry name" value="GNAT"/>
    <property type="match status" value="1"/>
</dbReference>
<dbReference type="SUPFAM" id="SSF55729">
    <property type="entry name" value="Acyl-CoA N-acyltransferases (Nat)"/>
    <property type="match status" value="1"/>
</dbReference>
<comment type="caution">
    <text evidence="3">The sequence shown here is derived from an EMBL/GenBank/DDBJ whole genome shotgun (WGS) entry which is preliminary data.</text>
</comment>
<feature type="domain" description="N-acetyltransferase" evidence="2">
    <location>
        <begin position="28"/>
        <end position="181"/>
    </location>
</feature>
<protein>
    <submittedName>
        <fullName evidence="3">GNAT family N-acetyltransferase</fullName>
    </submittedName>
</protein>
<evidence type="ECO:0000259" key="2">
    <source>
        <dbReference type="PROSITE" id="PS51186"/>
    </source>
</evidence>
<evidence type="ECO:0000313" key="3">
    <source>
        <dbReference type="EMBL" id="MBD7998037.1"/>
    </source>
</evidence>
<gene>
    <name evidence="3" type="ORF">H9640_05690</name>
</gene>
<keyword evidence="4" id="KW-1185">Reference proteome</keyword>
<organism evidence="3 4">
    <name type="scientific">Oerskovia gallyi</name>
    <dbReference type="NCBI Taxonomy" id="2762226"/>
    <lineage>
        <taxon>Bacteria</taxon>
        <taxon>Bacillati</taxon>
        <taxon>Actinomycetota</taxon>
        <taxon>Actinomycetes</taxon>
        <taxon>Micrococcales</taxon>
        <taxon>Cellulomonadaceae</taxon>
        <taxon>Oerskovia</taxon>
    </lineage>
</organism>
<dbReference type="InterPro" id="IPR016181">
    <property type="entry name" value="Acyl_CoA_acyltransferase"/>
</dbReference>
<evidence type="ECO:0000313" key="4">
    <source>
        <dbReference type="Proteomes" id="UP000633601"/>
    </source>
</evidence>
<dbReference type="EMBL" id="JACSQE010000003">
    <property type="protein sequence ID" value="MBD7998037.1"/>
    <property type="molecule type" value="Genomic_DNA"/>
</dbReference>
<evidence type="ECO:0000256" key="1">
    <source>
        <dbReference type="SAM" id="MobiDB-lite"/>
    </source>
</evidence>
<feature type="compositionally biased region" description="Low complexity" evidence="1">
    <location>
        <begin position="187"/>
        <end position="199"/>
    </location>
</feature>
<dbReference type="RefSeq" id="WP_191789720.1">
    <property type="nucleotide sequence ID" value="NZ_JACSQE010000003.1"/>
</dbReference>
<name>A0ABR8UZR6_9CELL</name>
<dbReference type="Proteomes" id="UP000633601">
    <property type="component" value="Unassembled WGS sequence"/>
</dbReference>